<keyword evidence="1" id="KW-1133">Transmembrane helix</keyword>
<feature type="transmembrane region" description="Helical" evidence="1">
    <location>
        <begin position="237"/>
        <end position="257"/>
    </location>
</feature>
<proteinExistence type="predicted"/>
<organism evidence="2 3">
    <name type="scientific">Candidatus Gottesmanbacteria bacterium GW2011_GWA2_43_14</name>
    <dbReference type="NCBI Taxonomy" id="1618443"/>
    <lineage>
        <taxon>Bacteria</taxon>
        <taxon>Candidatus Gottesmaniibacteriota</taxon>
    </lineage>
</organism>
<gene>
    <name evidence="2" type="ORF">UV73_C0015G0023</name>
</gene>
<sequence>MLYLKSAKITAPSDNERWGGCLAEDGLFVLLEVATDGKVLASHIGKAALDQLILAFQTSQKDHRLEIRDLLDEFQGNPYIKVLIVGFLENNRLSVGCHGEGVAVLVREGKSGRILTAQGISRGVVKSGDRIIFHSESFIRNWQGNLQDKIYSLKNLTEFEEVLSPELSGNQSFAGSAVLIAEVKHQDAANSPVEGVISLKQEAGKFRFLTYWQHRIRNFNIARLQDFLPANRKRRSAFLVITVLVLLLLGNIAFGVARMKQASRSKEVREALASVEQQYTEAQGILDLNPVRARELLSSSKLTLGSLLKNSKRNSPDQKLVNDWLNKVSASEVAAYRIFKLTQVPVFFDTTLIKAGGEADNLSAYQEKKAILDKSNKTLYFLSTETKEAAVVAGADNLKTVSSLAIHGSNAYFLNEEGIFSVDLGSKKVSKVIEKSDRWGEIVDMEAFGGNLYLLDVKNNSIWKYIAAESGFSSIISYINSGVQADLSQAKELAIDGSIWVANAADIFKFTAGAQELFAFKGISDSISTIDGIATSDEDENLYILDKTLSRILVFDKDGLYQSQYQWEELKNAEDIIASEAEGMIFVLLGSKIHAIEIQ</sequence>
<dbReference type="AlphaFoldDB" id="A0A0G1G9N2"/>
<keyword evidence="1" id="KW-0812">Transmembrane</keyword>
<protein>
    <submittedName>
        <fullName evidence="2">Uncharacterized protein</fullName>
    </submittedName>
</protein>
<reference evidence="2 3" key="1">
    <citation type="journal article" date="2015" name="Nature">
        <title>rRNA introns, odd ribosomes, and small enigmatic genomes across a large radiation of phyla.</title>
        <authorList>
            <person name="Brown C.T."/>
            <person name="Hug L.A."/>
            <person name="Thomas B.C."/>
            <person name="Sharon I."/>
            <person name="Castelle C.J."/>
            <person name="Singh A."/>
            <person name="Wilkins M.J."/>
            <person name="Williams K.H."/>
            <person name="Banfield J.F."/>
        </authorList>
    </citation>
    <scope>NUCLEOTIDE SEQUENCE [LARGE SCALE GENOMIC DNA]</scope>
</reference>
<name>A0A0G1G9N2_9BACT</name>
<dbReference type="STRING" id="1618443.UV73_C0015G0023"/>
<evidence type="ECO:0000256" key="1">
    <source>
        <dbReference type="SAM" id="Phobius"/>
    </source>
</evidence>
<dbReference type="SUPFAM" id="SSF101898">
    <property type="entry name" value="NHL repeat"/>
    <property type="match status" value="1"/>
</dbReference>
<keyword evidence="1" id="KW-0472">Membrane</keyword>
<dbReference type="EMBL" id="LCFP01000015">
    <property type="protein sequence ID" value="KKS95648.1"/>
    <property type="molecule type" value="Genomic_DNA"/>
</dbReference>
<evidence type="ECO:0000313" key="3">
    <source>
        <dbReference type="Proteomes" id="UP000034894"/>
    </source>
</evidence>
<evidence type="ECO:0000313" key="2">
    <source>
        <dbReference type="EMBL" id="KKS95648.1"/>
    </source>
</evidence>
<dbReference type="Proteomes" id="UP000034894">
    <property type="component" value="Unassembled WGS sequence"/>
</dbReference>
<dbReference type="Gene3D" id="2.120.10.30">
    <property type="entry name" value="TolB, C-terminal domain"/>
    <property type="match status" value="1"/>
</dbReference>
<accession>A0A0G1G9N2</accession>
<comment type="caution">
    <text evidence="2">The sequence shown here is derived from an EMBL/GenBank/DDBJ whole genome shotgun (WGS) entry which is preliminary data.</text>
</comment>
<dbReference type="InterPro" id="IPR011042">
    <property type="entry name" value="6-blade_b-propeller_TolB-like"/>
</dbReference>